<evidence type="ECO:0000313" key="1">
    <source>
        <dbReference type="EMBL" id="OHA84653.1"/>
    </source>
</evidence>
<reference evidence="1 2" key="1">
    <citation type="journal article" date="2016" name="Nat. Commun.">
        <title>Thousands of microbial genomes shed light on interconnected biogeochemical processes in an aquifer system.</title>
        <authorList>
            <person name="Anantharaman K."/>
            <person name="Brown C.T."/>
            <person name="Hug L.A."/>
            <person name="Sharon I."/>
            <person name="Castelle C.J."/>
            <person name="Probst A.J."/>
            <person name="Thomas B.C."/>
            <person name="Singh A."/>
            <person name="Wilkins M.J."/>
            <person name="Karaoz U."/>
            <person name="Brodie E.L."/>
            <person name="Williams K.H."/>
            <person name="Hubbard S.S."/>
            <person name="Banfield J.F."/>
        </authorList>
    </citation>
    <scope>NUCLEOTIDE SEQUENCE [LARGE SCALE GENOMIC DNA]</scope>
</reference>
<organism evidence="1 2">
    <name type="scientific">Candidatus Yonathbacteria bacterium RIFOXYD1_FULL_52_36</name>
    <dbReference type="NCBI Taxonomy" id="1802730"/>
    <lineage>
        <taxon>Bacteria</taxon>
        <taxon>Candidatus Yonathiibacteriota</taxon>
    </lineage>
</organism>
<name>A0A1G2SHU5_9BACT</name>
<evidence type="ECO:0000313" key="2">
    <source>
        <dbReference type="Proteomes" id="UP000178168"/>
    </source>
</evidence>
<comment type="caution">
    <text evidence="1">The sequence shown here is derived from an EMBL/GenBank/DDBJ whole genome shotgun (WGS) entry which is preliminary data.</text>
</comment>
<sequence>MVTLEALLGCIAKKNLPPEKAWLIVTAHSVMKVTKLPDKGLSKTPLAKRLHGFTSYVRVDELLDLVCQKFKHPLSEIRISPLVRTMPDGSIQTDIRIDVGNTTMIPNAKAFQMTAELV</sequence>
<accession>A0A1G2SHU5</accession>
<gene>
    <name evidence="1" type="ORF">A2591_02930</name>
</gene>
<dbReference type="Proteomes" id="UP000178168">
    <property type="component" value="Unassembled WGS sequence"/>
</dbReference>
<dbReference type="EMBL" id="MHUZ01000037">
    <property type="protein sequence ID" value="OHA84653.1"/>
    <property type="molecule type" value="Genomic_DNA"/>
</dbReference>
<dbReference type="AlphaFoldDB" id="A0A1G2SHU5"/>
<protein>
    <submittedName>
        <fullName evidence="1">Uncharacterized protein</fullName>
    </submittedName>
</protein>
<proteinExistence type="predicted"/>